<comment type="caution">
    <text evidence="3">The sequence shown here is derived from an EMBL/GenBank/DDBJ whole genome shotgun (WGS) entry which is preliminary data.</text>
</comment>
<proteinExistence type="predicted"/>
<dbReference type="InterPro" id="IPR023825">
    <property type="entry name" value="CRISPR-assoc_RAMP_BGP1436"/>
</dbReference>
<dbReference type="RefSeq" id="WP_241349831.1">
    <property type="nucleotide sequence ID" value="NZ_JAKZGP010000076.1"/>
</dbReference>
<evidence type="ECO:0000259" key="2">
    <source>
        <dbReference type="Pfam" id="PF03787"/>
    </source>
</evidence>
<dbReference type="InterPro" id="IPR005537">
    <property type="entry name" value="RAMP_III_fam"/>
</dbReference>
<dbReference type="NCBIfam" id="TIGR03986">
    <property type="entry name" value="TIGR03986 family CRISPR-associated RAMP protein"/>
    <property type="match status" value="1"/>
</dbReference>
<dbReference type="InterPro" id="IPR052216">
    <property type="entry name" value="CRISPR_Csm3_endoribonuclease"/>
</dbReference>
<keyword evidence="1" id="KW-0051">Antiviral defense</keyword>
<feature type="domain" description="CRISPR type III-associated protein" evidence="2">
    <location>
        <begin position="45"/>
        <end position="289"/>
    </location>
</feature>
<name>A0ABS9V4W2_9BACT</name>
<dbReference type="Pfam" id="PF03787">
    <property type="entry name" value="RAMPs"/>
    <property type="match status" value="1"/>
</dbReference>
<dbReference type="PANTHER" id="PTHR35579:SF3">
    <property type="entry name" value="CRISPR SYSTEM CMS ENDORIBONUCLEASE CSM3"/>
    <property type="match status" value="1"/>
</dbReference>
<gene>
    <name evidence="3" type="ORF">MM239_18690</name>
</gene>
<evidence type="ECO:0000256" key="1">
    <source>
        <dbReference type="ARBA" id="ARBA00023118"/>
    </source>
</evidence>
<reference evidence="3" key="1">
    <citation type="submission" date="2022-03" db="EMBL/GenBank/DDBJ databases">
        <title>De novo assembled genomes of Belliella spp. (Cyclobacteriaceae) strains.</title>
        <authorList>
            <person name="Szabo A."/>
            <person name="Korponai K."/>
            <person name="Felfoldi T."/>
        </authorList>
    </citation>
    <scope>NUCLEOTIDE SEQUENCE</scope>
    <source>
        <strain evidence="3">DSM 111904</strain>
    </source>
</reference>
<protein>
    <submittedName>
        <fullName evidence="3">TIGR03986 family CRISPR-associated RAMP protein</fullName>
    </submittedName>
</protein>
<evidence type="ECO:0000313" key="4">
    <source>
        <dbReference type="Proteomes" id="UP001165489"/>
    </source>
</evidence>
<accession>A0ABS9V4W2</accession>
<dbReference type="EMBL" id="JAKZGP010000076">
    <property type="protein sequence ID" value="MCH7411424.1"/>
    <property type="molecule type" value="Genomic_DNA"/>
</dbReference>
<dbReference type="PANTHER" id="PTHR35579">
    <property type="entry name" value="CRISPR SYSTEM CMS ENDORIBONUCLEASE CSM3"/>
    <property type="match status" value="1"/>
</dbReference>
<sequence>MTLVKSPYNFVPASTEDQVFKPDWAKDVSHDIPFEDGESGEIEIEITAETPIFIRDGHKKPKDGEKPTEEFSHFIDKNGQKKYFIPATSLKGMVRNVLEIMSFSRLNKNLINDHRYAFRDLSKSTNQYMTRYKKYEIQGGWLKENEDGSWLIEKCEELAHIDHRDLKDQLDIPFRDYFLNKQPKTKDSQSKYENSVVKNVGLVHSFKTVKKPLFGNVELNIAYFDSEGRKGQLVFTGQPGPRKEDQRDLPKEKKFKSSGKIREFVFFDSENPKILRVTKTQQKDFKFIYGHDDPGNLSKDWKYWREKLKHGEKAPVFFAENEKGELEHFGLSYMYKLPFKHRISELNLFNKDFVDKDLTETLFGYASKDEAQKGRLFFGHALAESDKVNVLPKVEAVLGGPKASYFPFYLEQHKDKGGYFTYDDLNARLRGFKRYPVQSKEVKTSSGDNQKVVSYFKPLDKGAKFKVKLRFHNLKSVEIGGVLSALTFHGYADTFFHSLGAAKPFGYGKVKIRVNDTRHLKKSCEDYMLDFENLMISKYPNWLSSPQIKELFAMAKGEVNEEFLSYPVIKDFISIKQENESLEPFTEFFENVDPSKLLKPFSVRLKPQNKLELESFDNYQDLSKYLNEEISIFGEFTEVNKSQIFDKIVQIIEAKHKDSIKKLRKDSHWDGNISSWLGNDLKDDLKEKLNPLL</sequence>
<evidence type="ECO:0000313" key="3">
    <source>
        <dbReference type="EMBL" id="MCH7411424.1"/>
    </source>
</evidence>
<keyword evidence="4" id="KW-1185">Reference proteome</keyword>
<dbReference type="Proteomes" id="UP001165489">
    <property type="component" value="Unassembled WGS sequence"/>
</dbReference>
<organism evidence="3 4">
    <name type="scientific">Belliella filtrata</name>
    <dbReference type="NCBI Taxonomy" id="2923435"/>
    <lineage>
        <taxon>Bacteria</taxon>
        <taxon>Pseudomonadati</taxon>
        <taxon>Bacteroidota</taxon>
        <taxon>Cytophagia</taxon>
        <taxon>Cytophagales</taxon>
        <taxon>Cyclobacteriaceae</taxon>
        <taxon>Belliella</taxon>
    </lineage>
</organism>